<keyword evidence="3" id="KW-1185">Reference proteome</keyword>
<accession>A0A371DDK3</accession>
<evidence type="ECO:0000256" key="1">
    <source>
        <dbReference type="SAM" id="MobiDB-lite"/>
    </source>
</evidence>
<dbReference type="AlphaFoldDB" id="A0A371DDK3"/>
<reference evidence="2 3" key="1">
    <citation type="journal article" date="2018" name="Biotechnol. Biofuels">
        <title>Integrative visual omics of the white-rot fungus Polyporus brumalis exposes the biotechnological potential of its oxidative enzymes for delignifying raw plant biomass.</title>
        <authorList>
            <person name="Miyauchi S."/>
            <person name="Rancon A."/>
            <person name="Drula E."/>
            <person name="Hage H."/>
            <person name="Chaduli D."/>
            <person name="Favel A."/>
            <person name="Grisel S."/>
            <person name="Henrissat B."/>
            <person name="Herpoel-Gimbert I."/>
            <person name="Ruiz-Duenas F.J."/>
            <person name="Chevret D."/>
            <person name="Hainaut M."/>
            <person name="Lin J."/>
            <person name="Wang M."/>
            <person name="Pangilinan J."/>
            <person name="Lipzen A."/>
            <person name="Lesage-Meessen L."/>
            <person name="Navarro D."/>
            <person name="Riley R."/>
            <person name="Grigoriev I.V."/>
            <person name="Zhou S."/>
            <person name="Raouche S."/>
            <person name="Rosso M.N."/>
        </authorList>
    </citation>
    <scope>NUCLEOTIDE SEQUENCE [LARGE SCALE GENOMIC DNA]</scope>
    <source>
        <strain evidence="2 3">BRFM 1820</strain>
    </source>
</reference>
<sequence length="79" mass="8553">MSDDLAGVCCASLGAVLEVCLVGACYDFASFTHSCTADLCTFRMCTRQTVEVDDPRERDPLIQTVEPIAQQPMQKPPVG</sequence>
<proteinExistence type="predicted"/>
<dbReference type="OrthoDB" id="3032222at2759"/>
<name>A0A371DDK3_9APHY</name>
<evidence type="ECO:0000313" key="2">
    <source>
        <dbReference type="EMBL" id="RDX50603.1"/>
    </source>
</evidence>
<dbReference type="Proteomes" id="UP000256964">
    <property type="component" value="Unassembled WGS sequence"/>
</dbReference>
<protein>
    <submittedName>
        <fullName evidence="2">Uncharacterized protein</fullName>
    </submittedName>
</protein>
<dbReference type="EMBL" id="KZ857398">
    <property type="protein sequence ID" value="RDX50603.1"/>
    <property type="molecule type" value="Genomic_DNA"/>
</dbReference>
<feature type="region of interest" description="Disordered" evidence="1">
    <location>
        <begin position="56"/>
        <end position="79"/>
    </location>
</feature>
<evidence type="ECO:0000313" key="3">
    <source>
        <dbReference type="Proteomes" id="UP000256964"/>
    </source>
</evidence>
<organism evidence="2 3">
    <name type="scientific">Lentinus brumalis</name>
    <dbReference type="NCBI Taxonomy" id="2498619"/>
    <lineage>
        <taxon>Eukaryota</taxon>
        <taxon>Fungi</taxon>
        <taxon>Dikarya</taxon>
        <taxon>Basidiomycota</taxon>
        <taxon>Agaricomycotina</taxon>
        <taxon>Agaricomycetes</taxon>
        <taxon>Polyporales</taxon>
        <taxon>Polyporaceae</taxon>
        <taxon>Lentinus</taxon>
    </lineage>
</organism>
<gene>
    <name evidence="2" type="ORF">OH76DRAFT_429424</name>
</gene>